<evidence type="ECO:0008006" key="2">
    <source>
        <dbReference type="Google" id="ProtNLM"/>
    </source>
</evidence>
<reference evidence="1" key="1">
    <citation type="submission" date="2018-06" db="EMBL/GenBank/DDBJ databases">
        <authorList>
            <person name="Zhirakovskaya E."/>
        </authorList>
    </citation>
    <scope>NUCLEOTIDE SEQUENCE</scope>
</reference>
<evidence type="ECO:0000313" key="1">
    <source>
        <dbReference type="EMBL" id="VAW65335.1"/>
    </source>
</evidence>
<dbReference type="EMBL" id="UOFJ01000176">
    <property type="protein sequence ID" value="VAW65335.1"/>
    <property type="molecule type" value="Genomic_DNA"/>
</dbReference>
<dbReference type="AlphaFoldDB" id="A0A3B0XAK6"/>
<protein>
    <recommendedName>
        <fullName evidence="2">DUF2170 domain-containing protein</fullName>
    </recommendedName>
</protein>
<dbReference type="InterPro" id="IPR019231">
    <property type="entry name" value="DUF2170"/>
</dbReference>
<organism evidence="1">
    <name type="scientific">hydrothermal vent metagenome</name>
    <dbReference type="NCBI Taxonomy" id="652676"/>
    <lineage>
        <taxon>unclassified sequences</taxon>
        <taxon>metagenomes</taxon>
        <taxon>ecological metagenomes</taxon>
    </lineage>
</organism>
<dbReference type="Pfam" id="PF09938">
    <property type="entry name" value="DUF2170"/>
    <property type="match status" value="1"/>
</dbReference>
<proteinExistence type="predicted"/>
<name>A0A3B0XAK6_9ZZZZ</name>
<sequence>MSNVKLEELMKELGENQLSDGTNLSIEMFDGENSVALIKVEDIDEFPIYLTVDEGQILCITYLFDEAQVDPAKRGELAEAMLSMNVSIPLSAFSKIGSQYIMFGALSPRSSIEELLHEIELLSDNVLEAVDAVSDYLKEAA</sequence>
<accession>A0A3B0XAK6</accession>
<gene>
    <name evidence="1" type="ORF">MNBD_GAMMA10-559</name>
</gene>